<keyword evidence="2" id="KW-1185">Reference proteome</keyword>
<dbReference type="Proteomes" id="UP000826462">
    <property type="component" value="Chromosome 1"/>
</dbReference>
<proteinExistence type="predicted"/>
<protein>
    <submittedName>
        <fullName evidence="1">Uncharacterized protein</fullName>
    </submittedName>
</protein>
<accession>A0ABX8UR40</accession>
<sequence>MKARRLDMAAANRPDAAPGIVALLLAVALLLVAMRYLDHLKSDGEALDERETSIAKQEQKYQVIGKAHRNPGNPHAEELMAQQRYAAEPARDLIEKGWSPNIALLSLEVVTMSRQINMVFETRTAQEALSYADWIEAQPATERVNVTRQTEKPGPPVKSVETTLQITWRANAGQAMTSTATASASAAAFAPTEAHR</sequence>
<evidence type="ECO:0000313" key="2">
    <source>
        <dbReference type="Proteomes" id="UP000826462"/>
    </source>
</evidence>
<reference evidence="1 2" key="1">
    <citation type="submission" date="2021-07" db="EMBL/GenBank/DDBJ databases">
        <title>Paraburkholderia edwinii protects Aspergillus sp. from phenazines by acting as a toxin sponge.</title>
        <authorList>
            <person name="Dahlstrom K.M."/>
            <person name="Newman D.K."/>
        </authorList>
    </citation>
    <scope>NUCLEOTIDE SEQUENCE [LARGE SCALE GENOMIC DNA]</scope>
    <source>
        <strain evidence="1 2">Pe01</strain>
    </source>
</reference>
<dbReference type="RefSeq" id="WP_219799064.1">
    <property type="nucleotide sequence ID" value="NZ_CP080095.1"/>
</dbReference>
<organism evidence="1 2">
    <name type="scientific">Paraburkholderia edwinii</name>
    <dbReference type="NCBI Taxonomy" id="2861782"/>
    <lineage>
        <taxon>Bacteria</taxon>
        <taxon>Pseudomonadati</taxon>
        <taxon>Pseudomonadota</taxon>
        <taxon>Betaproteobacteria</taxon>
        <taxon>Burkholderiales</taxon>
        <taxon>Burkholderiaceae</taxon>
        <taxon>Paraburkholderia</taxon>
    </lineage>
</organism>
<evidence type="ECO:0000313" key="1">
    <source>
        <dbReference type="EMBL" id="QYD69725.1"/>
    </source>
</evidence>
<gene>
    <name evidence="1" type="ORF">KZJ38_05025</name>
</gene>
<name>A0ABX8UR40_9BURK</name>
<dbReference type="EMBL" id="CP080095">
    <property type="protein sequence ID" value="QYD69725.1"/>
    <property type="molecule type" value="Genomic_DNA"/>
</dbReference>